<dbReference type="InterPro" id="IPR009875">
    <property type="entry name" value="PilZ_domain"/>
</dbReference>
<organism evidence="2 3">
    <name type="scientific">Candidatus Saccharicenans subterraneus</name>
    <dbReference type="NCBI Taxonomy" id="2508984"/>
    <lineage>
        <taxon>Bacteria</taxon>
        <taxon>Candidatus Aminicenantota</taxon>
        <taxon>Candidatus Aminicenantia</taxon>
        <taxon>Candidatus Aminicenantales</taxon>
        <taxon>Candidatus Saccharicenantaceae</taxon>
        <taxon>Candidatus Saccharicenans</taxon>
    </lineage>
</organism>
<evidence type="ECO:0000313" key="3">
    <source>
        <dbReference type="Proteomes" id="UP000257323"/>
    </source>
</evidence>
<sequence length="150" mass="16926">MSQEIYPEEKRLCQRFMIPGATVSYRKERLLGSRKEFDEEFCPLQNISRGGVSFSCRNNLKPGTALTLQISIPGEMVPLTQLGEVRWSAGQENAAYPFKVGVQFHPYGNQKGQNYPGNLVKIIALEHKFGELKKKGPGEESEDDEYKIEG</sequence>
<gene>
    <name evidence="2" type="ORF">OP8BY_1521</name>
</gene>
<dbReference type="Gene3D" id="2.40.10.220">
    <property type="entry name" value="predicted glycosyltransferase like domains"/>
    <property type="match status" value="1"/>
</dbReference>
<name>A0A3E2BJB7_9BACT</name>
<dbReference type="GO" id="GO:0035438">
    <property type="term" value="F:cyclic-di-GMP binding"/>
    <property type="evidence" value="ECO:0007669"/>
    <property type="project" value="InterPro"/>
</dbReference>
<dbReference type="EMBL" id="QUAH01000018">
    <property type="protein sequence ID" value="RFT14828.1"/>
    <property type="molecule type" value="Genomic_DNA"/>
</dbReference>
<feature type="domain" description="PilZ" evidence="1">
    <location>
        <begin position="39"/>
        <end position="109"/>
    </location>
</feature>
<proteinExistence type="predicted"/>
<dbReference type="Proteomes" id="UP000257323">
    <property type="component" value="Unassembled WGS sequence"/>
</dbReference>
<dbReference type="Pfam" id="PF07238">
    <property type="entry name" value="PilZ"/>
    <property type="match status" value="1"/>
</dbReference>
<accession>A0A3E2BJB7</accession>
<evidence type="ECO:0000259" key="1">
    <source>
        <dbReference type="Pfam" id="PF07238"/>
    </source>
</evidence>
<comment type="caution">
    <text evidence="2">The sequence shown here is derived from an EMBL/GenBank/DDBJ whole genome shotgun (WGS) entry which is preliminary data.</text>
</comment>
<evidence type="ECO:0000313" key="2">
    <source>
        <dbReference type="EMBL" id="RFT14828.1"/>
    </source>
</evidence>
<dbReference type="AlphaFoldDB" id="A0A3E2BJB7"/>
<protein>
    <recommendedName>
        <fullName evidence="1">PilZ domain-containing protein</fullName>
    </recommendedName>
</protein>
<reference evidence="2 3" key="1">
    <citation type="submission" date="2018-08" db="EMBL/GenBank/DDBJ databases">
        <title>Genome analysis of the thermophilic bacterium of the candidate phylum Aminicenantes from deep subsurface aquifer revealed its physiology and ecological role.</title>
        <authorList>
            <person name="Kadnikov V.V."/>
            <person name="Mardanov A.V."/>
            <person name="Beletsky A.V."/>
            <person name="Karnachuk O.V."/>
            <person name="Ravin N.V."/>
        </authorList>
    </citation>
    <scope>NUCLEOTIDE SEQUENCE [LARGE SCALE GENOMIC DNA]</scope>
    <source>
        <strain evidence="2">BY38</strain>
    </source>
</reference>